<keyword evidence="3" id="KW-1185">Reference proteome</keyword>
<dbReference type="Pfam" id="PF04970">
    <property type="entry name" value="LRAT"/>
    <property type="match status" value="1"/>
</dbReference>
<protein>
    <recommendedName>
        <fullName evidence="1">LRAT domain-containing protein</fullName>
    </recommendedName>
</protein>
<evidence type="ECO:0000259" key="1">
    <source>
        <dbReference type="Pfam" id="PF04970"/>
    </source>
</evidence>
<comment type="caution">
    <text evidence="2">The sequence shown here is derived from an EMBL/GenBank/DDBJ whole genome shotgun (WGS) entry which is preliminary data.</text>
</comment>
<evidence type="ECO:0000313" key="2">
    <source>
        <dbReference type="EMBL" id="KAL3853740.1"/>
    </source>
</evidence>
<feature type="domain" description="LRAT" evidence="1">
    <location>
        <begin position="59"/>
        <end position="181"/>
    </location>
</feature>
<dbReference type="AlphaFoldDB" id="A0ABD3UXC7"/>
<sequence>MGFTQDYPRASDDQNRSMNTSYYSTIDWTFMETDGKEDHNADDYKKELQSSLDEFRRCVKRGSHMVLHREKLSYDHHMLVSDVYDNSVRVIEYTFPEDMINMIDTLSETSLGQIQYKRITFEELFQPKAVKVYLVYSDRYPKTTEQLNTAMERATSRIGEKMYSISHNNCEHFVNWALEGNSTSSQWRDASILRRFLGDCLEKILPAVFGGVTTLLPDKLHVDPNVPNVPPSEDPFDLSPTEDETLKRYDPSVVQFNVFKDMCTLYVSVDLLHLRRDII</sequence>
<gene>
    <name evidence="2" type="ORF">ACJMK2_017254</name>
</gene>
<dbReference type="Gene3D" id="3.90.1720.10">
    <property type="entry name" value="endopeptidase domain like (from Nostoc punctiforme)"/>
    <property type="match status" value="1"/>
</dbReference>
<reference evidence="2 3" key="1">
    <citation type="submission" date="2024-11" db="EMBL/GenBank/DDBJ databases">
        <title>Chromosome-level genome assembly of the freshwater bivalve Anodonta woodiana.</title>
        <authorList>
            <person name="Chen X."/>
        </authorList>
    </citation>
    <scope>NUCLEOTIDE SEQUENCE [LARGE SCALE GENOMIC DNA]</scope>
    <source>
        <strain evidence="2">MN2024</strain>
        <tissue evidence="2">Gills</tissue>
    </source>
</reference>
<proteinExistence type="predicted"/>
<evidence type="ECO:0000313" key="3">
    <source>
        <dbReference type="Proteomes" id="UP001634394"/>
    </source>
</evidence>
<dbReference type="EMBL" id="JBJQND010000015">
    <property type="protein sequence ID" value="KAL3853740.1"/>
    <property type="molecule type" value="Genomic_DNA"/>
</dbReference>
<dbReference type="Proteomes" id="UP001634394">
    <property type="component" value="Unassembled WGS sequence"/>
</dbReference>
<name>A0ABD3UXC7_SINWO</name>
<dbReference type="InterPro" id="IPR007053">
    <property type="entry name" value="LRAT_dom"/>
</dbReference>
<organism evidence="2 3">
    <name type="scientific">Sinanodonta woodiana</name>
    <name type="common">Chinese pond mussel</name>
    <name type="synonym">Anodonta woodiana</name>
    <dbReference type="NCBI Taxonomy" id="1069815"/>
    <lineage>
        <taxon>Eukaryota</taxon>
        <taxon>Metazoa</taxon>
        <taxon>Spiralia</taxon>
        <taxon>Lophotrochozoa</taxon>
        <taxon>Mollusca</taxon>
        <taxon>Bivalvia</taxon>
        <taxon>Autobranchia</taxon>
        <taxon>Heteroconchia</taxon>
        <taxon>Palaeoheterodonta</taxon>
        <taxon>Unionida</taxon>
        <taxon>Unionoidea</taxon>
        <taxon>Unionidae</taxon>
        <taxon>Unioninae</taxon>
        <taxon>Sinanodonta</taxon>
    </lineage>
</organism>
<accession>A0ABD3UXC7</accession>